<comment type="caution">
    <text evidence="2">The sequence shown here is derived from an EMBL/GenBank/DDBJ whole genome shotgun (WGS) entry which is preliminary data.</text>
</comment>
<accession>A0A2A2K0A5</accession>
<sequence length="152" mass="16040">MTGAVVGSVRLASRYRPFRRAEAPAGFIASIGRGEAGVGMAVVFQFVDHRDRIIGEADPAVPGVVGHQRVTTQPEVAGAGTFENVGRGREEGPVDVAYAAQGIEEGHAALGKGLPLLWEFRRVDQGDTRRHLETARAAGEEQPPYPGLAQGG</sequence>
<dbReference type="AlphaFoldDB" id="A0A2A2K0A5"/>
<evidence type="ECO:0000313" key="2">
    <source>
        <dbReference type="EMBL" id="PAV67320.1"/>
    </source>
</evidence>
<dbReference type="Proteomes" id="UP000218231">
    <property type="component" value="Unassembled WGS sequence"/>
</dbReference>
<gene>
    <name evidence="2" type="ORF">WR25_20365</name>
</gene>
<organism evidence="2 3">
    <name type="scientific">Diploscapter pachys</name>
    <dbReference type="NCBI Taxonomy" id="2018661"/>
    <lineage>
        <taxon>Eukaryota</taxon>
        <taxon>Metazoa</taxon>
        <taxon>Ecdysozoa</taxon>
        <taxon>Nematoda</taxon>
        <taxon>Chromadorea</taxon>
        <taxon>Rhabditida</taxon>
        <taxon>Rhabditina</taxon>
        <taxon>Rhabditomorpha</taxon>
        <taxon>Rhabditoidea</taxon>
        <taxon>Rhabditidae</taxon>
        <taxon>Diploscapter</taxon>
    </lineage>
</organism>
<name>A0A2A2K0A5_9BILA</name>
<keyword evidence="3" id="KW-1185">Reference proteome</keyword>
<proteinExistence type="predicted"/>
<feature type="region of interest" description="Disordered" evidence="1">
    <location>
        <begin position="129"/>
        <end position="152"/>
    </location>
</feature>
<evidence type="ECO:0000256" key="1">
    <source>
        <dbReference type="SAM" id="MobiDB-lite"/>
    </source>
</evidence>
<protein>
    <submittedName>
        <fullName evidence="2">Uncharacterized protein</fullName>
    </submittedName>
</protein>
<evidence type="ECO:0000313" key="3">
    <source>
        <dbReference type="Proteomes" id="UP000218231"/>
    </source>
</evidence>
<dbReference type="EMBL" id="LIAE01009953">
    <property type="protein sequence ID" value="PAV67320.1"/>
    <property type="molecule type" value="Genomic_DNA"/>
</dbReference>
<reference evidence="2 3" key="1">
    <citation type="journal article" date="2017" name="Curr. Biol.">
        <title>Genome architecture and evolution of a unichromosomal asexual nematode.</title>
        <authorList>
            <person name="Fradin H."/>
            <person name="Zegar C."/>
            <person name="Gutwein M."/>
            <person name="Lucas J."/>
            <person name="Kovtun M."/>
            <person name="Corcoran D."/>
            <person name="Baugh L.R."/>
            <person name="Kiontke K."/>
            <person name="Gunsalus K."/>
            <person name="Fitch D.H."/>
            <person name="Piano F."/>
        </authorList>
    </citation>
    <scope>NUCLEOTIDE SEQUENCE [LARGE SCALE GENOMIC DNA]</scope>
    <source>
        <strain evidence="2">PF1309</strain>
    </source>
</reference>